<evidence type="ECO:0000256" key="4">
    <source>
        <dbReference type="ARBA" id="ARBA00022989"/>
    </source>
</evidence>
<gene>
    <name evidence="7" type="ORF">IAB28_00170</name>
</gene>
<evidence type="ECO:0000313" key="8">
    <source>
        <dbReference type="Proteomes" id="UP000824250"/>
    </source>
</evidence>
<dbReference type="GO" id="GO:0008360">
    <property type="term" value="P:regulation of cell shape"/>
    <property type="evidence" value="ECO:0007669"/>
    <property type="project" value="UniProtKB-KW"/>
</dbReference>
<evidence type="ECO:0000256" key="6">
    <source>
        <dbReference type="SAM" id="Phobius"/>
    </source>
</evidence>
<feature type="transmembrane region" description="Helical" evidence="6">
    <location>
        <begin position="346"/>
        <end position="369"/>
    </location>
</feature>
<keyword evidence="3" id="KW-0133">Cell shape</keyword>
<feature type="transmembrane region" description="Helical" evidence="6">
    <location>
        <begin position="69"/>
        <end position="88"/>
    </location>
</feature>
<dbReference type="PANTHER" id="PTHR30474:SF1">
    <property type="entry name" value="PEPTIDOGLYCAN GLYCOSYLTRANSFERASE MRDB"/>
    <property type="match status" value="1"/>
</dbReference>
<dbReference type="Proteomes" id="UP000824250">
    <property type="component" value="Unassembled WGS sequence"/>
</dbReference>
<feature type="transmembrane region" description="Helical" evidence="6">
    <location>
        <begin position="133"/>
        <end position="153"/>
    </location>
</feature>
<dbReference type="Pfam" id="PF01098">
    <property type="entry name" value="FTSW_RODA_SPOVE"/>
    <property type="match status" value="1"/>
</dbReference>
<feature type="transmembrane region" description="Helical" evidence="6">
    <location>
        <begin position="182"/>
        <end position="201"/>
    </location>
</feature>
<feature type="transmembrane region" description="Helical" evidence="6">
    <location>
        <begin position="159"/>
        <end position="175"/>
    </location>
</feature>
<evidence type="ECO:0000256" key="1">
    <source>
        <dbReference type="ARBA" id="ARBA00004141"/>
    </source>
</evidence>
<name>A0A9D1D5A8_9FIRM</name>
<keyword evidence="2 6" id="KW-0812">Transmembrane</keyword>
<proteinExistence type="predicted"/>
<feature type="transmembrane region" description="Helical" evidence="6">
    <location>
        <begin position="12"/>
        <end position="32"/>
    </location>
</feature>
<accession>A0A9D1D5A8</accession>
<feature type="transmembrane region" description="Helical" evidence="6">
    <location>
        <begin position="108"/>
        <end position="126"/>
    </location>
</feature>
<keyword evidence="4 6" id="KW-1133">Transmembrane helix</keyword>
<feature type="transmembrane region" description="Helical" evidence="6">
    <location>
        <begin position="44"/>
        <end position="62"/>
    </location>
</feature>
<organism evidence="7 8">
    <name type="scientific">Candidatus Copromonas faecavium</name>
    <name type="common">nom. illeg.</name>
    <dbReference type="NCBI Taxonomy" id="2840740"/>
    <lineage>
        <taxon>Bacteria</taxon>
        <taxon>Bacillati</taxon>
        <taxon>Bacillota</taxon>
        <taxon>Clostridia</taxon>
        <taxon>Lachnospirales</taxon>
        <taxon>Lachnospiraceae</taxon>
        <taxon>Candidatus Copromonas (nom. illeg.)</taxon>
    </lineage>
</organism>
<dbReference type="PANTHER" id="PTHR30474">
    <property type="entry name" value="CELL CYCLE PROTEIN"/>
    <property type="match status" value="1"/>
</dbReference>
<feature type="transmembrane region" description="Helical" evidence="6">
    <location>
        <begin position="280"/>
        <end position="300"/>
    </location>
</feature>
<dbReference type="AlphaFoldDB" id="A0A9D1D5A8"/>
<dbReference type="GO" id="GO:0005886">
    <property type="term" value="C:plasma membrane"/>
    <property type="evidence" value="ECO:0007669"/>
    <property type="project" value="TreeGrafter"/>
</dbReference>
<comment type="caution">
    <text evidence="7">The sequence shown here is derived from an EMBL/GenBank/DDBJ whole genome shotgun (WGS) entry which is preliminary data.</text>
</comment>
<protein>
    <submittedName>
        <fullName evidence="7">Rod shape-determining protein RodA</fullName>
    </submittedName>
</protein>
<dbReference type="GO" id="GO:0015648">
    <property type="term" value="F:lipid-linked peptidoglycan transporter activity"/>
    <property type="evidence" value="ECO:0007669"/>
    <property type="project" value="TreeGrafter"/>
</dbReference>
<reference evidence="7" key="2">
    <citation type="journal article" date="2021" name="PeerJ">
        <title>Extensive microbial diversity within the chicken gut microbiome revealed by metagenomics and culture.</title>
        <authorList>
            <person name="Gilroy R."/>
            <person name="Ravi A."/>
            <person name="Getino M."/>
            <person name="Pursley I."/>
            <person name="Horton D.L."/>
            <person name="Alikhan N.F."/>
            <person name="Baker D."/>
            <person name="Gharbi K."/>
            <person name="Hall N."/>
            <person name="Watson M."/>
            <person name="Adriaenssens E.M."/>
            <person name="Foster-Nyarko E."/>
            <person name="Jarju S."/>
            <person name="Secka A."/>
            <person name="Antonio M."/>
            <person name="Oren A."/>
            <person name="Chaudhuri R.R."/>
            <person name="La Ragione R."/>
            <person name="Hildebrand F."/>
            <person name="Pallen M.J."/>
        </authorList>
    </citation>
    <scope>NUCLEOTIDE SEQUENCE</scope>
    <source>
        <strain evidence="7">CHK180-2868</strain>
    </source>
</reference>
<evidence type="ECO:0000313" key="7">
    <source>
        <dbReference type="EMBL" id="HIR04379.1"/>
    </source>
</evidence>
<sequence length="376" mass="40975">MFSEYNFRAFNFRLLFYAVALSLIGVIVINSAVGEEKTYVTRQLVGLFGGLLAAAVLSVLNYRYLSRFAVIAYLGCLAILLAVIIAGQLGGAGSGSRRWITLPVLGRFQPSEFAKIGLIFFFSWFLHKNQERINQPVTLLMLAGLAAAPLLLILEQPDLSTSIVIMFTILCMVFISGISYRLIFTAAAIGIPSLAAVMYLAHQGLVPFIEPYQVNRVLAFINPEKYAELNLQQDNSQMAIGSGMLYGKGLFNDTAISVKNGNYLSEEHTDFIFSVIGEELGFVGCMVVLLLYLLFVYECLRMAGRARDMTGKLICAGMAALVGFQSFTNIAVATGVFPNTGLPLPFISYGVSSLVSLYIGIGLVLNVGLQQSKLEN</sequence>
<dbReference type="InterPro" id="IPR001182">
    <property type="entry name" value="FtsW/RodA"/>
</dbReference>
<comment type="subcellular location">
    <subcellularLocation>
        <location evidence="1">Membrane</location>
        <topology evidence="1">Multi-pass membrane protein</topology>
    </subcellularLocation>
</comment>
<dbReference type="GO" id="GO:0051301">
    <property type="term" value="P:cell division"/>
    <property type="evidence" value="ECO:0007669"/>
    <property type="project" value="InterPro"/>
</dbReference>
<evidence type="ECO:0000256" key="5">
    <source>
        <dbReference type="ARBA" id="ARBA00023136"/>
    </source>
</evidence>
<keyword evidence="5 6" id="KW-0472">Membrane</keyword>
<dbReference type="GO" id="GO:0032153">
    <property type="term" value="C:cell division site"/>
    <property type="evidence" value="ECO:0007669"/>
    <property type="project" value="TreeGrafter"/>
</dbReference>
<reference evidence="7" key="1">
    <citation type="submission" date="2020-10" db="EMBL/GenBank/DDBJ databases">
        <authorList>
            <person name="Gilroy R."/>
        </authorList>
    </citation>
    <scope>NUCLEOTIDE SEQUENCE</scope>
    <source>
        <strain evidence="7">CHK180-2868</strain>
    </source>
</reference>
<evidence type="ECO:0000256" key="2">
    <source>
        <dbReference type="ARBA" id="ARBA00022692"/>
    </source>
</evidence>
<dbReference type="EMBL" id="DVGC01000001">
    <property type="protein sequence ID" value="HIR04379.1"/>
    <property type="molecule type" value="Genomic_DNA"/>
</dbReference>
<feature type="transmembrane region" description="Helical" evidence="6">
    <location>
        <begin position="312"/>
        <end position="334"/>
    </location>
</feature>
<evidence type="ECO:0000256" key="3">
    <source>
        <dbReference type="ARBA" id="ARBA00022960"/>
    </source>
</evidence>